<dbReference type="Pfam" id="PF13561">
    <property type="entry name" value="adh_short_C2"/>
    <property type="match status" value="1"/>
</dbReference>
<proteinExistence type="inferred from homology"/>
<gene>
    <name evidence="4" type="ORF">UFOPK2602_02208</name>
    <name evidence="5" type="ORF">UFOPK2806_01283</name>
    <name evidence="6" type="ORF">UFOPK4306_00408</name>
</gene>
<dbReference type="NCBIfam" id="NF005559">
    <property type="entry name" value="PRK07231.1"/>
    <property type="match status" value="1"/>
</dbReference>
<dbReference type="PRINTS" id="PR00081">
    <property type="entry name" value="GDHRDH"/>
</dbReference>
<dbReference type="PRINTS" id="PR00080">
    <property type="entry name" value="SDRFAMILY"/>
</dbReference>
<evidence type="ECO:0000313" key="5">
    <source>
        <dbReference type="EMBL" id="CAB4755470.1"/>
    </source>
</evidence>
<evidence type="ECO:0000256" key="2">
    <source>
        <dbReference type="ARBA" id="ARBA00023002"/>
    </source>
</evidence>
<dbReference type="PANTHER" id="PTHR43639:SF1">
    <property type="entry name" value="SHORT-CHAIN DEHYDROGENASE_REDUCTASE FAMILY PROTEIN"/>
    <property type="match status" value="1"/>
</dbReference>
<dbReference type="InterPro" id="IPR002347">
    <property type="entry name" value="SDR_fam"/>
</dbReference>
<evidence type="ECO:0000256" key="1">
    <source>
        <dbReference type="ARBA" id="ARBA00006484"/>
    </source>
</evidence>
<reference evidence="4" key="1">
    <citation type="submission" date="2020-05" db="EMBL/GenBank/DDBJ databases">
        <authorList>
            <person name="Chiriac C."/>
            <person name="Salcher M."/>
            <person name="Ghai R."/>
            <person name="Kavagutti S V."/>
        </authorList>
    </citation>
    <scope>NUCLEOTIDE SEQUENCE</scope>
</reference>
<keyword evidence="2" id="KW-0560">Oxidoreductase</keyword>
<evidence type="ECO:0000313" key="6">
    <source>
        <dbReference type="EMBL" id="CAB5055341.1"/>
    </source>
</evidence>
<dbReference type="EMBL" id="CAEZYY010000015">
    <property type="protein sequence ID" value="CAB4755470.1"/>
    <property type="molecule type" value="Genomic_DNA"/>
</dbReference>
<evidence type="ECO:0000259" key="3">
    <source>
        <dbReference type="SMART" id="SM00822"/>
    </source>
</evidence>
<dbReference type="CDD" id="cd05233">
    <property type="entry name" value="SDR_c"/>
    <property type="match status" value="1"/>
</dbReference>
<dbReference type="PANTHER" id="PTHR43639">
    <property type="entry name" value="OXIDOREDUCTASE, SHORT-CHAIN DEHYDROGENASE/REDUCTASE FAMILY (AFU_ORTHOLOGUE AFUA_5G02870)"/>
    <property type="match status" value="1"/>
</dbReference>
<dbReference type="GO" id="GO:0016491">
    <property type="term" value="F:oxidoreductase activity"/>
    <property type="evidence" value="ECO:0007669"/>
    <property type="project" value="UniProtKB-KW"/>
</dbReference>
<evidence type="ECO:0000313" key="4">
    <source>
        <dbReference type="EMBL" id="CAB4728668.1"/>
    </source>
</evidence>
<dbReference type="InterPro" id="IPR057326">
    <property type="entry name" value="KR_dom"/>
</dbReference>
<dbReference type="AlphaFoldDB" id="A0A6J6S1X6"/>
<dbReference type="EMBL" id="CAEZXX010000213">
    <property type="protein sequence ID" value="CAB4728668.1"/>
    <property type="molecule type" value="Genomic_DNA"/>
</dbReference>
<sequence>MHSDLDRLINLTGRVAIVTGGSRGLGRAMAIGLAKAGASVVVASRKVDACQEVVDEIVALGGRATAIPVRMQEHEDIEALVATAVARLGRLDIVVNNAATVLDRSLEAMTPEAFTGAFSTNLLGPLLLTKAAAPHLAEHGVGAILNISSIAAVRATPTRYLYPAVKSALLQHTRSLAAHLAPQSIRVNAIMPGTFRTDMVEKAYTEDQLAETAGHTPLGRVAEPTELVGPALFLVSDMSSYVTGAVLTVDGGQTLIA</sequence>
<comment type="similarity">
    <text evidence="1">Belongs to the short-chain dehydrogenases/reductases (SDR) family.</text>
</comment>
<dbReference type="Gene3D" id="3.40.50.720">
    <property type="entry name" value="NAD(P)-binding Rossmann-like Domain"/>
    <property type="match status" value="1"/>
</dbReference>
<dbReference type="SMART" id="SM00822">
    <property type="entry name" value="PKS_KR"/>
    <property type="match status" value="1"/>
</dbReference>
<accession>A0A6J6S1X6</accession>
<protein>
    <submittedName>
        <fullName evidence="4">Unannotated protein</fullName>
    </submittedName>
</protein>
<organism evidence="4">
    <name type="scientific">freshwater metagenome</name>
    <dbReference type="NCBI Taxonomy" id="449393"/>
    <lineage>
        <taxon>unclassified sequences</taxon>
        <taxon>metagenomes</taxon>
        <taxon>ecological metagenomes</taxon>
    </lineage>
</organism>
<dbReference type="FunFam" id="3.40.50.720:FF:000084">
    <property type="entry name" value="Short-chain dehydrogenase reductase"/>
    <property type="match status" value="1"/>
</dbReference>
<dbReference type="EMBL" id="CAFBQP010000011">
    <property type="protein sequence ID" value="CAB5055341.1"/>
    <property type="molecule type" value="Genomic_DNA"/>
</dbReference>
<name>A0A6J6S1X6_9ZZZZ</name>
<feature type="domain" description="Ketoreductase" evidence="3">
    <location>
        <begin position="14"/>
        <end position="198"/>
    </location>
</feature>
<dbReference type="InterPro" id="IPR036291">
    <property type="entry name" value="NAD(P)-bd_dom_sf"/>
</dbReference>
<dbReference type="SUPFAM" id="SSF51735">
    <property type="entry name" value="NAD(P)-binding Rossmann-fold domains"/>
    <property type="match status" value="1"/>
</dbReference>